<proteinExistence type="predicted"/>
<feature type="domain" description="Calcium/calmodulin-dependent protein kinase II association-domain" evidence="2">
    <location>
        <begin position="82"/>
        <end position="154"/>
    </location>
</feature>
<protein>
    <recommendedName>
        <fullName evidence="2">Calcium/calmodulin-dependent protein kinase II association-domain domain-containing protein</fullName>
    </recommendedName>
</protein>
<gene>
    <name evidence="3" type="ORF">GGQ57_002323</name>
</gene>
<dbReference type="PROSITE" id="PS51257">
    <property type="entry name" value="PROKAR_LIPOPROTEIN"/>
    <property type="match status" value="1"/>
</dbReference>
<keyword evidence="4" id="KW-1185">Reference proteome</keyword>
<sequence length="155" mass="17212">MRTLFCLFSILIMSCCVGLNAYSQELTIEQKEKITSEIVTAFENSINAAENLDAKLLADCVDDSFQSGFIISGRFFPLFKGVMDDFNGKAIGCKSQELTVINKKITVLGENTALLTASGDYSLYLEDGRTLTGKFAWTIVYSKINGQWKIVHSHM</sequence>
<organism evidence="3 4">
    <name type="scientific">Parabacteroides faecis</name>
    <dbReference type="NCBI Taxonomy" id="1217282"/>
    <lineage>
        <taxon>Bacteria</taxon>
        <taxon>Pseudomonadati</taxon>
        <taxon>Bacteroidota</taxon>
        <taxon>Bacteroidia</taxon>
        <taxon>Bacteroidales</taxon>
        <taxon>Tannerellaceae</taxon>
        <taxon>Parabacteroides</taxon>
    </lineage>
</organism>
<dbReference type="InterPro" id="IPR032710">
    <property type="entry name" value="NTF2-like_dom_sf"/>
</dbReference>
<evidence type="ECO:0000313" key="4">
    <source>
        <dbReference type="Proteomes" id="UP000533637"/>
    </source>
</evidence>
<accession>A0ABR6KNM2</accession>
<reference evidence="3 4" key="1">
    <citation type="submission" date="2020-08" db="EMBL/GenBank/DDBJ databases">
        <title>Genomic Encyclopedia of Type Strains, Phase IV (KMG-IV): sequencing the most valuable type-strain genomes for metagenomic binning, comparative biology and taxonomic classification.</title>
        <authorList>
            <person name="Goeker M."/>
        </authorList>
    </citation>
    <scope>NUCLEOTIDE SEQUENCE [LARGE SCALE GENOMIC DNA]</scope>
    <source>
        <strain evidence="3 4">DSM 102983</strain>
    </source>
</reference>
<dbReference type="EMBL" id="JACHOC010000004">
    <property type="protein sequence ID" value="MBB4622423.1"/>
    <property type="molecule type" value="Genomic_DNA"/>
</dbReference>
<dbReference type="Pfam" id="PF08332">
    <property type="entry name" value="CaMKII_AD"/>
    <property type="match status" value="1"/>
</dbReference>
<evidence type="ECO:0000313" key="3">
    <source>
        <dbReference type="EMBL" id="MBB4622423.1"/>
    </source>
</evidence>
<name>A0ABR6KNM2_9BACT</name>
<comment type="caution">
    <text evidence="3">The sequence shown here is derived from an EMBL/GenBank/DDBJ whole genome shotgun (WGS) entry which is preliminary data.</text>
</comment>
<feature type="chain" id="PRO_5047327634" description="Calcium/calmodulin-dependent protein kinase II association-domain domain-containing protein" evidence="1">
    <location>
        <begin position="22"/>
        <end position="155"/>
    </location>
</feature>
<keyword evidence="1" id="KW-0732">Signal</keyword>
<evidence type="ECO:0000256" key="1">
    <source>
        <dbReference type="SAM" id="SignalP"/>
    </source>
</evidence>
<dbReference type="Proteomes" id="UP000533637">
    <property type="component" value="Unassembled WGS sequence"/>
</dbReference>
<dbReference type="Gene3D" id="3.10.450.50">
    <property type="match status" value="1"/>
</dbReference>
<feature type="signal peptide" evidence="1">
    <location>
        <begin position="1"/>
        <end position="21"/>
    </location>
</feature>
<dbReference type="SUPFAM" id="SSF54427">
    <property type="entry name" value="NTF2-like"/>
    <property type="match status" value="1"/>
</dbReference>
<evidence type="ECO:0000259" key="2">
    <source>
        <dbReference type="Pfam" id="PF08332"/>
    </source>
</evidence>
<dbReference type="RefSeq" id="WP_183670812.1">
    <property type="nucleotide sequence ID" value="NZ_BMPB01000013.1"/>
</dbReference>
<dbReference type="InterPro" id="IPR013543">
    <property type="entry name" value="Ca/CaM-dep_prot_kinase-assoc"/>
</dbReference>